<dbReference type="InterPro" id="IPR039797">
    <property type="entry name" value="Pecanex"/>
</dbReference>
<dbReference type="InterPro" id="IPR007735">
    <property type="entry name" value="Pecanex_C"/>
</dbReference>
<feature type="compositionally biased region" description="Polar residues" evidence="7">
    <location>
        <begin position="251"/>
        <end position="272"/>
    </location>
</feature>
<evidence type="ECO:0000256" key="6">
    <source>
        <dbReference type="RuleBase" id="RU367089"/>
    </source>
</evidence>
<evidence type="ECO:0000256" key="2">
    <source>
        <dbReference type="ARBA" id="ARBA00010170"/>
    </source>
</evidence>
<dbReference type="EMBL" id="VXIV02001840">
    <property type="protein sequence ID" value="KAF6029234.1"/>
    <property type="molecule type" value="Genomic_DNA"/>
</dbReference>
<evidence type="ECO:0000256" key="4">
    <source>
        <dbReference type="ARBA" id="ARBA00022989"/>
    </source>
</evidence>
<organism evidence="9 10">
    <name type="scientific">Bugula neritina</name>
    <name type="common">Brown bryozoan</name>
    <name type="synonym">Sertularia neritina</name>
    <dbReference type="NCBI Taxonomy" id="10212"/>
    <lineage>
        <taxon>Eukaryota</taxon>
        <taxon>Metazoa</taxon>
        <taxon>Spiralia</taxon>
        <taxon>Lophotrochozoa</taxon>
        <taxon>Bryozoa</taxon>
        <taxon>Gymnolaemata</taxon>
        <taxon>Cheilostomatida</taxon>
        <taxon>Flustrina</taxon>
        <taxon>Buguloidea</taxon>
        <taxon>Bugulidae</taxon>
        <taxon>Bugula</taxon>
    </lineage>
</organism>
<evidence type="ECO:0000313" key="10">
    <source>
        <dbReference type="Proteomes" id="UP000593567"/>
    </source>
</evidence>
<dbReference type="GO" id="GO:0016020">
    <property type="term" value="C:membrane"/>
    <property type="evidence" value="ECO:0007669"/>
    <property type="project" value="UniProtKB-SubCell"/>
</dbReference>
<keyword evidence="3" id="KW-0812">Transmembrane</keyword>
<dbReference type="PANTHER" id="PTHR12372:SF7">
    <property type="entry name" value="PROTEIN PECANEX"/>
    <property type="match status" value="1"/>
</dbReference>
<dbReference type="Proteomes" id="UP000593567">
    <property type="component" value="Unassembled WGS sequence"/>
</dbReference>
<feature type="domain" description="Pecanex C-terminal" evidence="8">
    <location>
        <begin position="1"/>
        <end position="97"/>
    </location>
</feature>
<comment type="subcellular location">
    <subcellularLocation>
        <location evidence="1 6">Membrane</location>
        <topology evidence="1 6">Multi-pass membrane protein</topology>
    </subcellularLocation>
</comment>
<gene>
    <name evidence="9" type="ORF">EB796_012461</name>
</gene>
<evidence type="ECO:0000259" key="8">
    <source>
        <dbReference type="Pfam" id="PF05041"/>
    </source>
</evidence>
<sequence length="388" mass="43257">MELLRKVISPAVRMALKLHQDHFSVPDEFAGHSALYDTMVEHIDGLVITHEADPDWRKAVLTNRPSLLALRHVFDEGSNVYKIIMLNKRHLSFRIIKNAKQALRNMINSSCDQPIGYPIYVSPLTTSYAATNEQFSSVLFGELSLCRLKRVLTSVWQRIRLLCGQRCHNFGSTHSQDLPAVVLTAVTGTSDSASRLRSDARLSSRHTSLRQPSTSRQTSASRQTSSRPSSTSILMKIVNPPHSADSHKQDTSLSTDSQHSLQRETSFTESGANSSLSINTEVIIIDPMCVIHNMNKGKPGDPVWPSPEMQKYGGVNGWGDWSPLTGTRGKIVHRWIPSHSDIRYRSTSSKTIYLVKAAHNYVPITEQGITLTTESPQLKCSLSNLFIN</sequence>
<keyword evidence="10" id="KW-1185">Reference proteome</keyword>
<evidence type="ECO:0000256" key="5">
    <source>
        <dbReference type="ARBA" id="ARBA00023136"/>
    </source>
</evidence>
<comment type="similarity">
    <text evidence="2 6">Belongs to the pecanex family.</text>
</comment>
<dbReference type="AlphaFoldDB" id="A0A7J7JU81"/>
<keyword evidence="5" id="KW-0472">Membrane</keyword>
<dbReference type="Pfam" id="PF05041">
    <property type="entry name" value="Pecanex_C"/>
    <property type="match status" value="1"/>
</dbReference>
<feature type="region of interest" description="Disordered" evidence="7">
    <location>
        <begin position="194"/>
        <end position="272"/>
    </location>
</feature>
<keyword evidence="4" id="KW-1133">Transmembrane helix</keyword>
<accession>A0A7J7JU81</accession>
<evidence type="ECO:0000256" key="7">
    <source>
        <dbReference type="SAM" id="MobiDB-lite"/>
    </source>
</evidence>
<protein>
    <recommendedName>
        <fullName evidence="6">Pecanex-like protein</fullName>
    </recommendedName>
</protein>
<evidence type="ECO:0000256" key="1">
    <source>
        <dbReference type="ARBA" id="ARBA00004141"/>
    </source>
</evidence>
<feature type="compositionally biased region" description="Low complexity" evidence="7">
    <location>
        <begin position="210"/>
        <end position="232"/>
    </location>
</feature>
<proteinExistence type="inferred from homology"/>
<dbReference type="PANTHER" id="PTHR12372">
    <property type="entry name" value="PECANEX"/>
    <property type="match status" value="1"/>
</dbReference>
<dbReference type="OrthoDB" id="10037631at2759"/>
<evidence type="ECO:0000313" key="9">
    <source>
        <dbReference type="EMBL" id="KAF6029234.1"/>
    </source>
</evidence>
<reference evidence="9" key="1">
    <citation type="submission" date="2020-06" db="EMBL/GenBank/DDBJ databases">
        <title>Draft genome of Bugula neritina, a colonial animal packing powerful symbionts and potential medicines.</title>
        <authorList>
            <person name="Rayko M."/>
        </authorList>
    </citation>
    <scope>NUCLEOTIDE SEQUENCE [LARGE SCALE GENOMIC DNA]</scope>
    <source>
        <strain evidence="9">Kwan_BN1</strain>
    </source>
</reference>
<comment type="caution">
    <text evidence="9">The sequence shown here is derived from an EMBL/GenBank/DDBJ whole genome shotgun (WGS) entry which is preliminary data.</text>
</comment>
<name>A0A7J7JU81_BUGNE</name>
<evidence type="ECO:0000256" key="3">
    <source>
        <dbReference type="ARBA" id="ARBA00022692"/>
    </source>
</evidence>